<dbReference type="Gene3D" id="3.40.190.10">
    <property type="entry name" value="Periplasmic binding protein-like II"/>
    <property type="match status" value="2"/>
</dbReference>
<reference evidence="6 7" key="2">
    <citation type="journal article" date="2016" name="Genome Announc.">
        <title>Genome Sequence of a Gram-Positive Diazotroph, Paenibacillus durus Type Strain ATCC 35681.</title>
        <authorList>
            <person name="Halim M.A."/>
            <person name="Rahman A.Y."/>
            <person name="Sim K.S."/>
            <person name="Yam H.C."/>
            <person name="Rahim A.A."/>
            <person name="Ghazali A.H."/>
            <person name="Najimudin N."/>
        </authorList>
    </citation>
    <scope>NUCLEOTIDE SEQUENCE [LARGE SCALE GENOMIC DNA]</scope>
    <source>
        <strain evidence="6 7">ATCC 35681</strain>
    </source>
</reference>
<dbReference type="Pfam" id="PF03466">
    <property type="entry name" value="LysR_substrate"/>
    <property type="match status" value="1"/>
</dbReference>
<reference evidence="6 7" key="1">
    <citation type="submission" date="2015-03" db="EMBL/GenBank/DDBJ databases">
        <authorList>
            <person name="Abdul Halim M."/>
        </authorList>
    </citation>
    <scope>NUCLEOTIDE SEQUENCE [LARGE SCALE GENOMIC DNA]</scope>
    <source>
        <strain evidence="6 7">ATCC 35681</strain>
    </source>
</reference>
<dbReference type="SMR" id="A0A0F7CGQ2"/>
<dbReference type="HOGENOM" id="CLU_039613_6_0_9"/>
<dbReference type="InterPro" id="IPR005119">
    <property type="entry name" value="LysR_subst-bd"/>
</dbReference>
<keyword evidence="4" id="KW-0804">Transcription</keyword>
<keyword evidence="3" id="KW-0238">DNA-binding</keyword>
<dbReference type="AlphaFoldDB" id="A0A0F7CGQ2"/>
<dbReference type="InterPro" id="IPR036390">
    <property type="entry name" value="WH_DNA-bd_sf"/>
</dbReference>
<dbReference type="GO" id="GO:0003677">
    <property type="term" value="F:DNA binding"/>
    <property type="evidence" value="ECO:0007669"/>
    <property type="project" value="UniProtKB-KW"/>
</dbReference>
<evidence type="ECO:0000256" key="1">
    <source>
        <dbReference type="ARBA" id="ARBA00009437"/>
    </source>
</evidence>
<comment type="similarity">
    <text evidence="1">Belongs to the LysR transcriptional regulatory family.</text>
</comment>
<evidence type="ECO:0000259" key="5">
    <source>
        <dbReference type="PROSITE" id="PS50931"/>
    </source>
</evidence>
<dbReference type="Gene3D" id="1.10.10.10">
    <property type="entry name" value="Winged helix-like DNA-binding domain superfamily/Winged helix DNA-binding domain"/>
    <property type="match status" value="1"/>
</dbReference>
<evidence type="ECO:0000313" key="7">
    <source>
        <dbReference type="Proteomes" id="UP000034189"/>
    </source>
</evidence>
<keyword evidence="2" id="KW-0805">Transcription regulation</keyword>
<dbReference type="EMBL" id="CP011114">
    <property type="protein sequence ID" value="AKG33711.1"/>
    <property type="molecule type" value="Genomic_DNA"/>
</dbReference>
<dbReference type="Proteomes" id="UP000034189">
    <property type="component" value="Chromosome"/>
</dbReference>
<evidence type="ECO:0000256" key="3">
    <source>
        <dbReference type="ARBA" id="ARBA00023125"/>
    </source>
</evidence>
<evidence type="ECO:0000313" key="6">
    <source>
        <dbReference type="EMBL" id="AKG33711.1"/>
    </source>
</evidence>
<organism evidence="6 7">
    <name type="scientific">Paenibacillus durus ATCC 35681</name>
    <dbReference type="NCBI Taxonomy" id="1333534"/>
    <lineage>
        <taxon>Bacteria</taxon>
        <taxon>Bacillati</taxon>
        <taxon>Bacillota</taxon>
        <taxon>Bacilli</taxon>
        <taxon>Bacillales</taxon>
        <taxon>Paenibacillaceae</taxon>
        <taxon>Paenibacillus</taxon>
    </lineage>
</organism>
<dbReference type="PROSITE" id="PS50931">
    <property type="entry name" value="HTH_LYSR"/>
    <property type="match status" value="1"/>
</dbReference>
<dbReference type="RefSeq" id="WP_025695750.1">
    <property type="nucleotide sequence ID" value="NZ_ASQQ01000365.1"/>
</dbReference>
<dbReference type="OrthoDB" id="9785745at2"/>
<dbReference type="SUPFAM" id="SSF46785">
    <property type="entry name" value="Winged helix' DNA-binding domain"/>
    <property type="match status" value="1"/>
</dbReference>
<dbReference type="PATRIC" id="fig|1333534.5.peg.690"/>
<accession>A0A0F7CGQ2</accession>
<feature type="domain" description="HTH lysR-type" evidence="5">
    <location>
        <begin position="1"/>
        <end position="59"/>
    </location>
</feature>
<protein>
    <recommendedName>
        <fullName evidence="5">HTH lysR-type domain-containing protein</fullName>
    </recommendedName>
</protein>
<evidence type="ECO:0000256" key="2">
    <source>
        <dbReference type="ARBA" id="ARBA00023015"/>
    </source>
</evidence>
<sequence>MLNTWRLQLLVQFETLGTMHRVSEVMYISTATVSQQLSLLEKETNTILFEKVGRRVQLTHAGHALAKQVRPVLNELELIENSLSDTSEVIQGTVRITSFSSALHAIVIPAVSKLSKIFPQLQIRLAEMEPDVSLPALDSHQFDLAVVAYFEKPNSLKQNDRSLFELGTDRLMVLVGYDNPLIEHPHVSIAELMEENWVIEPDGTYLSEYTKNLCRNAGFQPNVMAVFQSYSAIQSVVAKNLAIGILPKLAVTEQVEGVHLLDLQPESTRHIYLVARRSQATLRSIQIATEAIKEQSRRVFTDR</sequence>
<dbReference type="PANTHER" id="PTHR30346:SF29">
    <property type="entry name" value="LYSR SUBSTRATE-BINDING"/>
    <property type="match status" value="1"/>
</dbReference>
<dbReference type="PANTHER" id="PTHR30346">
    <property type="entry name" value="TRANSCRIPTIONAL DUAL REGULATOR HCAR-RELATED"/>
    <property type="match status" value="1"/>
</dbReference>
<dbReference type="GO" id="GO:0003700">
    <property type="term" value="F:DNA-binding transcription factor activity"/>
    <property type="evidence" value="ECO:0007669"/>
    <property type="project" value="InterPro"/>
</dbReference>
<evidence type="ECO:0000256" key="4">
    <source>
        <dbReference type="ARBA" id="ARBA00023163"/>
    </source>
</evidence>
<gene>
    <name evidence="6" type="ORF">VK70_03195</name>
</gene>
<proteinExistence type="inferred from homology"/>
<dbReference type="Pfam" id="PF00126">
    <property type="entry name" value="HTH_1"/>
    <property type="match status" value="1"/>
</dbReference>
<dbReference type="InterPro" id="IPR000847">
    <property type="entry name" value="LysR_HTH_N"/>
</dbReference>
<name>A0A0F7CGQ2_PAEDU</name>
<dbReference type="InterPro" id="IPR036388">
    <property type="entry name" value="WH-like_DNA-bd_sf"/>
</dbReference>
<dbReference type="GO" id="GO:0032993">
    <property type="term" value="C:protein-DNA complex"/>
    <property type="evidence" value="ECO:0007669"/>
    <property type="project" value="TreeGrafter"/>
</dbReference>
<dbReference type="SUPFAM" id="SSF53850">
    <property type="entry name" value="Periplasmic binding protein-like II"/>
    <property type="match status" value="1"/>
</dbReference>